<organism evidence="1 2">
    <name type="scientific">Polynucleobacter hirudinilacicola</name>
    <dbReference type="NCBI Taxonomy" id="1743166"/>
    <lineage>
        <taxon>Bacteria</taxon>
        <taxon>Pseudomonadati</taxon>
        <taxon>Pseudomonadota</taxon>
        <taxon>Betaproteobacteria</taxon>
        <taxon>Burkholderiales</taxon>
        <taxon>Burkholderiaceae</taxon>
        <taxon>Polynucleobacter</taxon>
    </lineage>
</organism>
<gene>
    <name evidence="1" type="ORF">B6A14_04180</name>
</gene>
<dbReference type="AlphaFoldDB" id="A0A210RVS7"/>
<protein>
    <submittedName>
        <fullName evidence="1">Uncharacterized protein</fullName>
    </submittedName>
</protein>
<evidence type="ECO:0000313" key="2">
    <source>
        <dbReference type="Proteomes" id="UP000196880"/>
    </source>
</evidence>
<keyword evidence="2" id="KW-1185">Reference proteome</keyword>
<proteinExistence type="predicted"/>
<dbReference type="Proteomes" id="UP000196880">
    <property type="component" value="Unassembled WGS sequence"/>
</dbReference>
<accession>A0A210RVS7</accession>
<sequence length="110" mass="12907">MDVILDSKDGIEAELKTFTENRAKFSLKRLVWLVRKIKVKYSLVTNAKSSCNQNCRIELQTFDHRLIEVSITARDRRATPEMGLKKVYKHIQRALNKTQKYGRISQYVYA</sequence>
<name>A0A210RVS7_9BURK</name>
<comment type="caution">
    <text evidence="1">The sequence shown here is derived from an EMBL/GenBank/DDBJ whole genome shotgun (WGS) entry which is preliminary data.</text>
</comment>
<reference evidence="1 2" key="1">
    <citation type="submission" date="2017-03" db="EMBL/GenBank/DDBJ databases">
        <title>New species Polynucleobacter sp. MWH-EgelM1-30-B4.</title>
        <authorList>
            <person name="Hahn M.W."/>
        </authorList>
    </citation>
    <scope>NUCLEOTIDE SEQUENCE [LARGE SCALE GENOMIC DNA]</scope>
    <source>
        <strain evidence="1 2">MWH-EgelM1-30-B4</strain>
    </source>
</reference>
<dbReference type="EMBL" id="NAIA01000003">
    <property type="protein sequence ID" value="OWF65017.1"/>
    <property type="molecule type" value="Genomic_DNA"/>
</dbReference>
<evidence type="ECO:0000313" key="1">
    <source>
        <dbReference type="EMBL" id="OWF65017.1"/>
    </source>
</evidence>